<dbReference type="InterPro" id="IPR000537">
    <property type="entry name" value="UbiA_prenyltransferase"/>
</dbReference>
<protein>
    <submittedName>
        <fullName evidence="9">Uncharacterized protein</fullName>
    </submittedName>
</protein>
<accession>J4H2D4</accession>
<evidence type="ECO:0000256" key="5">
    <source>
        <dbReference type="ARBA" id="ARBA00022692"/>
    </source>
</evidence>
<dbReference type="InterPro" id="IPR030470">
    <property type="entry name" value="UbiA_prenylTrfase_CS"/>
</dbReference>
<dbReference type="PANTHER" id="PTHR11048:SF28">
    <property type="entry name" value="4-HYDROXYBENZOATE POLYPRENYLTRANSFERASE, MITOCHONDRIAL"/>
    <property type="match status" value="1"/>
</dbReference>
<keyword evidence="10" id="KW-1185">Reference proteome</keyword>
<organism evidence="9 10">
    <name type="scientific">Fibroporia radiculosa</name>
    <dbReference type="NCBI Taxonomy" id="599839"/>
    <lineage>
        <taxon>Eukaryota</taxon>
        <taxon>Fungi</taxon>
        <taxon>Dikarya</taxon>
        <taxon>Basidiomycota</taxon>
        <taxon>Agaricomycotina</taxon>
        <taxon>Agaricomycetes</taxon>
        <taxon>Polyporales</taxon>
        <taxon>Fibroporiaceae</taxon>
        <taxon>Fibroporia</taxon>
    </lineage>
</organism>
<dbReference type="InParanoid" id="J4H2D4"/>
<reference evidence="9 10" key="1">
    <citation type="journal article" date="2012" name="Appl. Environ. Microbiol.">
        <title>Short-read sequencing for genomic analysis of the brown rot fungus Fibroporia radiculosa.</title>
        <authorList>
            <person name="Tang J.D."/>
            <person name="Perkins A.D."/>
            <person name="Sonstegard T.S."/>
            <person name="Schroeder S.G."/>
            <person name="Burgess S.C."/>
            <person name="Diehl S.V."/>
        </authorList>
    </citation>
    <scope>NUCLEOTIDE SEQUENCE [LARGE SCALE GENOMIC DNA]</scope>
    <source>
        <strain evidence="9 10">TFFH 294</strain>
    </source>
</reference>
<dbReference type="OrthoDB" id="18170at2759"/>
<dbReference type="HOGENOM" id="CLU_034879_3_0_1"/>
<evidence type="ECO:0000256" key="2">
    <source>
        <dbReference type="ARBA" id="ARBA00004141"/>
    </source>
</evidence>
<dbReference type="GO" id="GO:0005743">
    <property type="term" value="C:mitochondrial inner membrane"/>
    <property type="evidence" value="ECO:0007669"/>
    <property type="project" value="TreeGrafter"/>
</dbReference>
<dbReference type="Pfam" id="PF01040">
    <property type="entry name" value="UbiA"/>
    <property type="match status" value="2"/>
</dbReference>
<dbReference type="Proteomes" id="UP000006352">
    <property type="component" value="Unassembled WGS sequence"/>
</dbReference>
<evidence type="ECO:0000256" key="3">
    <source>
        <dbReference type="ARBA" id="ARBA00005985"/>
    </source>
</evidence>
<evidence type="ECO:0000313" key="10">
    <source>
        <dbReference type="Proteomes" id="UP000006352"/>
    </source>
</evidence>
<comment type="similarity">
    <text evidence="3">Belongs to the UbiA prenyltransferase family.</text>
</comment>
<proteinExistence type="inferred from homology"/>
<dbReference type="Gene3D" id="1.20.120.1780">
    <property type="entry name" value="UbiA prenyltransferase"/>
    <property type="match status" value="1"/>
</dbReference>
<evidence type="ECO:0000256" key="6">
    <source>
        <dbReference type="ARBA" id="ARBA00022989"/>
    </source>
</evidence>
<dbReference type="AlphaFoldDB" id="J4H2D4"/>
<feature type="transmembrane region" description="Helical" evidence="8">
    <location>
        <begin position="27"/>
        <end position="50"/>
    </location>
</feature>
<comment type="cofactor">
    <cofactor evidence="1">
        <name>Mg(2+)</name>
        <dbReference type="ChEBI" id="CHEBI:18420"/>
    </cofactor>
</comment>
<dbReference type="PROSITE" id="PS00943">
    <property type="entry name" value="UBIA"/>
    <property type="match status" value="1"/>
</dbReference>
<comment type="subcellular location">
    <subcellularLocation>
        <location evidence="2">Membrane</location>
        <topology evidence="2">Multi-pass membrane protein</topology>
    </subcellularLocation>
</comment>
<dbReference type="CDD" id="cd13959">
    <property type="entry name" value="PT_UbiA_COQ2"/>
    <property type="match status" value="1"/>
</dbReference>
<keyword evidence="6 8" id="KW-1133">Transmembrane helix</keyword>
<dbReference type="RefSeq" id="XP_012180612.1">
    <property type="nucleotide sequence ID" value="XM_012325222.1"/>
</dbReference>
<sequence>MSKNPTKASPNPSPTWKSYWRLTRIHLWPAGTILFFWPCMWALTMCGYALGLPPRQLAIQAFAYLVGCTIRHNAACIWNDICDREFDRQVERTKSRPIASGSITVPAALLFLAVHCFVLIAVLALAGQEASKVGLFGLLTFEMVYPLSKRFTNWPQAWLGEVRLCLGISSRVDFELGVVCWTIHFDTIYACQDKEDDVQAGVHSCALLFGNYIRPILALFAAAFVGCLAYAGHLNGQSPLYFVITVLGTALHLIWQLSHADLEKNGGKIWKSNGGLGYLIWGGMISDYTYKLMV</sequence>
<dbReference type="STRING" id="599839.J4H2D4"/>
<keyword evidence="5 8" id="KW-0812">Transmembrane</keyword>
<dbReference type="GeneID" id="24096240"/>
<feature type="transmembrane region" description="Helical" evidence="8">
    <location>
        <begin position="216"/>
        <end position="234"/>
    </location>
</feature>
<dbReference type="InterPro" id="IPR044878">
    <property type="entry name" value="UbiA_sf"/>
</dbReference>
<feature type="transmembrane region" description="Helical" evidence="8">
    <location>
        <begin position="103"/>
        <end position="126"/>
    </location>
</feature>
<name>J4H2D4_9APHY</name>
<dbReference type="PANTHER" id="PTHR11048">
    <property type="entry name" value="PRENYLTRANSFERASES"/>
    <property type="match status" value="1"/>
</dbReference>
<evidence type="ECO:0000313" key="9">
    <source>
        <dbReference type="EMBL" id="CCM01329.1"/>
    </source>
</evidence>
<dbReference type="EMBL" id="HE797027">
    <property type="protein sequence ID" value="CCM01329.1"/>
    <property type="molecule type" value="Genomic_DNA"/>
</dbReference>
<dbReference type="GO" id="GO:0008412">
    <property type="term" value="F:4-hydroxybenzoate polyprenyltransferase activity"/>
    <property type="evidence" value="ECO:0007669"/>
    <property type="project" value="TreeGrafter"/>
</dbReference>
<evidence type="ECO:0000256" key="7">
    <source>
        <dbReference type="ARBA" id="ARBA00023136"/>
    </source>
</evidence>
<dbReference type="Gene3D" id="1.10.357.140">
    <property type="entry name" value="UbiA prenyltransferase"/>
    <property type="match status" value="1"/>
</dbReference>
<dbReference type="GO" id="GO:0006744">
    <property type="term" value="P:ubiquinone biosynthetic process"/>
    <property type="evidence" value="ECO:0007669"/>
    <property type="project" value="TreeGrafter"/>
</dbReference>
<gene>
    <name evidence="9" type="ORF">FIBRA_03378</name>
</gene>
<feature type="transmembrane region" description="Helical" evidence="8">
    <location>
        <begin position="240"/>
        <end position="258"/>
    </location>
</feature>
<keyword evidence="4" id="KW-0808">Transferase</keyword>
<dbReference type="FunFam" id="1.20.120.1780:FF:000001">
    <property type="entry name" value="4-hydroxybenzoate octaprenyltransferase"/>
    <property type="match status" value="1"/>
</dbReference>
<evidence type="ECO:0000256" key="8">
    <source>
        <dbReference type="SAM" id="Phobius"/>
    </source>
</evidence>
<evidence type="ECO:0000256" key="1">
    <source>
        <dbReference type="ARBA" id="ARBA00001946"/>
    </source>
</evidence>
<dbReference type="InterPro" id="IPR039653">
    <property type="entry name" value="Prenyltransferase"/>
</dbReference>
<keyword evidence="7 8" id="KW-0472">Membrane</keyword>
<evidence type="ECO:0000256" key="4">
    <source>
        <dbReference type="ARBA" id="ARBA00022679"/>
    </source>
</evidence>